<accession>A0A2S7K1L0</accession>
<feature type="domain" description="AB hydrolase-1" evidence="1">
    <location>
        <begin position="36"/>
        <end position="259"/>
    </location>
</feature>
<organism evidence="2 3">
    <name type="scientific">Hyphococcus luteus</name>
    <dbReference type="NCBI Taxonomy" id="2058213"/>
    <lineage>
        <taxon>Bacteria</taxon>
        <taxon>Pseudomonadati</taxon>
        <taxon>Pseudomonadota</taxon>
        <taxon>Alphaproteobacteria</taxon>
        <taxon>Parvularculales</taxon>
        <taxon>Parvularculaceae</taxon>
        <taxon>Hyphococcus</taxon>
    </lineage>
</organism>
<reference evidence="2 3" key="1">
    <citation type="submission" date="2017-12" db="EMBL/GenBank/DDBJ databases">
        <authorList>
            <person name="Hurst M.R.H."/>
        </authorList>
    </citation>
    <scope>NUCLEOTIDE SEQUENCE [LARGE SCALE GENOMIC DNA]</scope>
    <source>
        <strain evidence="2 3">SY-3-19</strain>
    </source>
</reference>
<dbReference type="PANTHER" id="PTHR43798">
    <property type="entry name" value="MONOACYLGLYCEROL LIPASE"/>
    <property type="match status" value="1"/>
</dbReference>
<dbReference type="InterPro" id="IPR029058">
    <property type="entry name" value="AB_hydrolase_fold"/>
</dbReference>
<dbReference type="Pfam" id="PF12697">
    <property type="entry name" value="Abhydrolase_6"/>
    <property type="match status" value="1"/>
</dbReference>
<keyword evidence="3" id="KW-1185">Reference proteome</keyword>
<keyword evidence="2" id="KW-0378">Hydrolase</keyword>
<name>A0A2S7K1L0_9PROT</name>
<dbReference type="OrthoDB" id="9799612at2"/>
<dbReference type="SUPFAM" id="SSF53474">
    <property type="entry name" value="alpha/beta-Hydrolases"/>
    <property type="match status" value="1"/>
</dbReference>
<evidence type="ECO:0000313" key="2">
    <source>
        <dbReference type="EMBL" id="PQA86394.1"/>
    </source>
</evidence>
<evidence type="ECO:0000259" key="1">
    <source>
        <dbReference type="Pfam" id="PF12697"/>
    </source>
</evidence>
<dbReference type="EMBL" id="PJCH01000015">
    <property type="protein sequence ID" value="PQA86394.1"/>
    <property type="molecule type" value="Genomic_DNA"/>
</dbReference>
<sequence length="270" mass="29894">MSKVPSLEDYLKDAKTLELDGVSLEYFVKGEGPALLYLHGMDGVEGSAALIDILAQKFTVYAPSHPGFGASDLPRHFSTVDDLSYFYLDLMEHLDLNDVTLVGFSFGGWVAAEILVKDGSRFSNAVLGAPLGLRTANRREQIVTDIFMLDRKDAEERMQFKSPALTDVSELSEEELGRKARNAEALTLYGWSPYLYNPKLEQRLHRIKVSTLVLWGEEDRIAPTTYGDGFVTGIKNASFETIPSCGHRIYTDSPEAAADRITKFKNAAAS</sequence>
<protein>
    <submittedName>
        <fullName evidence="2">Alpha/beta hydrolase</fullName>
    </submittedName>
</protein>
<dbReference type="InterPro" id="IPR000073">
    <property type="entry name" value="AB_hydrolase_1"/>
</dbReference>
<dbReference type="GO" id="GO:0016020">
    <property type="term" value="C:membrane"/>
    <property type="evidence" value="ECO:0007669"/>
    <property type="project" value="TreeGrafter"/>
</dbReference>
<gene>
    <name evidence="2" type="ORF">CW354_18865</name>
</gene>
<dbReference type="InterPro" id="IPR050266">
    <property type="entry name" value="AB_hydrolase_sf"/>
</dbReference>
<evidence type="ECO:0000313" key="3">
    <source>
        <dbReference type="Proteomes" id="UP000239504"/>
    </source>
</evidence>
<dbReference type="Gene3D" id="3.40.50.1820">
    <property type="entry name" value="alpha/beta hydrolase"/>
    <property type="match status" value="1"/>
</dbReference>
<proteinExistence type="predicted"/>
<dbReference type="Proteomes" id="UP000239504">
    <property type="component" value="Unassembled WGS sequence"/>
</dbReference>
<dbReference type="RefSeq" id="WP_104831606.1">
    <property type="nucleotide sequence ID" value="NZ_PJCH01000015.1"/>
</dbReference>
<dbReference type="PRINTS" id="PR00111">
    <property type="entry name" value="ABHYDROLASE"/>
</dbReference>
<dbReference type="GO" id="GO:0016787">
    <property type="term" value="F:hydrolase activity"/>
    <property type="evidence" value="ECO:0007669"/>
    <property type="project" value="UniProtKB-KW"/>
</dbReference>
<dbReference type="AlphaFoldDB" id="A0A2S7K1L0"/>
<comment type="caution">
    <text evidence="2">The sequence shown here is derived from an EMBL/GenBank/DDBJ whole genome shotgun (WGS) entry which is preliminary data.</text>
</comment>
<dbReference type="PANTHER" id="PTHR43798:SF33">
    <property type="entry name" value="HYDROLASE, PUTATIVE (AFU_ORTHOLOGUE AFUA_2G14860)-RELATED"/>
    <property type="match status" value="1"/>
</dbReference>